<proteinExistence type="predicted"/>
<feature type="region of interest" description="Disordered" evidence="1">
    <location>
        <begin position="20"/>
        <end position="69"/>
    </location>
</feature>
<evidence type="ECO:0000313" key="2">
    <source>
        <dbReference type="EMBL" id="GGJ42378.1"/>
    </source>
</evidence>
<reference evidence="2" key="1">
    <citation type="journal article" date="2014" name="Int. J. Syst. Evol. Microbiol.">
        <title>Complete genome sequence of Corynebacterium casei LMG S-19264T (=DSM 44701T), isolated from a smear-ripened cheese.</title>
        <authorList>
            <consortium name="US DOE Joint Genome Institute (JGI-PGF)"/>
            <person name="Walter F."/>
            <person name="Albersmeier A."/>
            <person name="Kalinowski J."/>
            <person name="Ruckert C."/>
        </authorList>
    </citation>
    <scope>NUCLEOTIDE SEQUENCE</scope>
    <source>
        <strain evidence="2">CGMCC 1.3617</strain>
    </source>
</reference>
<dbReference type="EMBL" id="BMKW01000023">
    <property type="protein sequence ID" value="GGJ42378.1"/>
    <property type="molecule type" value="Genomic_DNA"/>
</dbReference>
<gene>
    <name evidence="2" type="ORF">GCM10011320_57460</name>
</gene>
<dbReference type="AlphaFoldDB" id="A0A917L338"/>
<feature type="compositionally biased region" description="Polar residues" evidence="1">
    <location>
        <begin position="25"/>
        <end position="40"/>
    </location>
</feature>
<sequence>MAGRTRRGQDFAGKAVLTYLGRSGGTRQPELSLTGPQQQPAGPGKSQAARDQRGGEAEPSVVPPQSGVPRAMRLVRRLARCCRGWGFT</sequence>
<protein>
    <submittedName>
        <fullName evidence="2">Uncharacterized protein</fullName>
    </submittedName>
</protein>
<reference evidence="2" key="2">
    <citation type="submission" date="2020-09" db="EMBL/GenBank/DDBJ databases">
        <authorList>
            <person name="Sun Q."/>
            <person name="Zhou Y."/>
        </authorList>
    </citation>
    <scope>NUCLEOTIDE SEQUENCE</scope>
    <source>
        <strain evidence="2">CGMCC 1.3617</strain>
    </source>
</reference>
<evidence type="ECO:0000313" key="3">
    <source>
        <dbReference type="Proteomes" id="UP000661507"/>
    </source>
</evidence>
<accession>A0A917L338</accession>
<keyword evidence="3" id="KW-1185">Reference proteome</keyword>
<evidence type="ECO:0000256" key="1">
    <source>
        <dbReference type="SAM" id="MobiDB-lite"/>
    </source>
</evidence>
<comment type="caution">
    <text evidence="2">The sequence shown here is derived from an EMBL/GenBank/DDBJ whole genome shotgun (WGS) entry which is preliminary data.</text>
</comment>
<dbReference type="Proteomes" id="UP000661507">
    <property type="component" value="Unassembled WGS sequence"/>
</dbReference>
<name>A0A917L338_9PROT</name>
<organism evidence="2 3">
    <name type="scientific">Neoroseomonas lacus</name>
    <dbReference type="NCBI Taxonomy" id="287609"/>
    <lineage>
        <taxon>Bacteria</taxon>
        <taxon>Pseudomonadati</taxon>
        <taxon>Pseudomonadota</taxon>
        <taxon>Alphaproteobacteria</taxon>
        <taxon>Acetobacterales</taxon>
        <taxon>Acetobacteraceae</taxon>
        <taxon>Neoroseomonas</taxon>
    </lineage>
</organism>